<dbReference type="PANTHER" id="PTHR42928:SF5">
    <property type="entry name" value="BLR1237 PROTEIN"/>
    <property type="match status" value="1"/>
</dbReference>
<evidence type="ECO:0000313" key="4">
    <source>
        <dbReference type="Proteomes" id="UP000236884"/>
    </source>
</evidence>
<dbReference type="CDD" id="cd07012">
    <property type="entry name" value="PBP2_Bug_TTT"/>
    <property type="match status" value="1"/>
</dbReference>
<organism evidence="3 4">
    <name type="scientific">Variibacter gotjawalensis</name>
    <dbReference type="NCBI Taxonomy" id="1333996"/>
    <lineage>
        <taxon>Bacteria</taxon>
        <taxon>Pseudomonadati</taxon>
        <taxon>Pseudomonadota</taxon>
        <taxon>Alphaproteobacteria</taxon>
        <taxon>Hyphomicrobiales</taxon>
        <taxon>Nitrobacteraceae</taxon>
        <taxon>Variibacter</taxon>
    </lineage>
</organism>
<evidence type="ECO:0000256" key="1">
    <source>
        <dbReference type="ARBA" id="ARBA00006987"/>
    </source>
</evidence>
<feature type="signal peptide" evidence="2">
    <location>
        <begin position="1"/>
        <end position="29"/>
    </location>
</feature>
<evidence type="ECO:0000313" key="3">
    <source>
        <dbReference type="EMBL" id="BAT60327.1"/>
    </source>
</evidence>
<protein>
    <submittedName>
        <fullName evidence="3">Tripartite tricarboxylate transporter family receptor</fullName>
    </submittedName>
</protein>
<sequence length="324" mass="34646">MTHKINRRNLFAVSAGAASLVAMPSVLRAQTFPNRPIELVVGFAAGGGTDVMARVIALFLEKELGGSVVVNNKPGASGEIALAYVANAQPDGHVIGTSNIPGLLSLPIERKTQFKLSDFQLLANIVNDPSAFSVEANSPIKDLAGLVKVAKEKPGSISYGSTGAGTDDHMALVMFEEVAGVKLNHIPFRGGGPLGIALLGKQIDVAGLNVGEAMPHSTGLRIIAQAGPKRSPFVPNTPTLVEAGFNVEMGSERGLLAPKGLPPAVAKKLEEAIHKVAMDPQFSEKLRQQFLEIYYLRGDEWNARLTKQEAEYRKLWERRPWGGQ</sequence>
<dbReference type="EMBL" id="AP014946">
    <property type="protein sequence ID" value="BAT60327.1"/>
    <property type="molecule type" value="Genomic_DNA"/>
</dbReference>
<dbReference type="InterPro" id="IPR005064">
    <property type="entry name" value="BUG"/>
</dbReference>
<dbReference type="RefSeq" id="WP_197703733.1">
    <property type="nucleotide sequence ID" value="NZ_AP014946.1"/>
</dbReference>
<keyword evidence="4" id="KW-1185">Reference proteome</keyword>
<keyword evidence="3" id="KW-0675">Receptor</keyword>
<dbReference type="SUPFAM" id="SSF53850">
    <property type="entry name" value="Periplasmic binding protein-like II"/>
    <property type="match status" value="1"/>
</dbReference>
<accession>A0A0S3PWN6</accession>
<dbReference type="PANTHER" id="PTHR42928">
    <property type="entry name" value="TRICARBOXYLATE-BINDING PROTEIN"/>
    <property type="match status" value="1"/>
</dbReference>
<dbReference type="InterPro" id="IPR042100">
    <property type="entry name" value="Bug_dom1"/>
</dbReference>
<feature type="chain" id="PRO_5006615897" evidence="2">
    <location>
        <begin position="30"/>
        <end position="324"/>
    </location>
</feature>
<dbReference type="Gene3D" id="3.40.190.10">
    <property type="entry name" value="Periplasmic binding protein-like II"/>
    <property type="match status" value="1"/>
</dbReference>
<dbReference type="Gene3D" id="3.40.190.150">
    <property type="entry name" value="Bordetella uptake gene, domain 1"/>
    <property type="match status" value="1"/>
</dbReference>
<keyword evidence="2" id="KW-0732">Signal</keyword>
<name>A0A0S3PWN6_9BRAD</name>
<dbReference type="KEGG" id="vgo:GJW-30_1_02863"/>
<proteinExistence type="inferred from homology"/>
<dbReference type="Proteomes" id="UP000236884">
    <property type="component" value="Chromosome"/>
</dbReference>
<dbReference type="PIRSF" id="PIRSF017082">
    <property type="entry name" value="YflP"/>
    <property type="match status" value="1"/>
</dbReference>
<gene>
    <name evidence="3" type="ORF">GJW-30_1_02863</name>
</gene>
<comment type="similarity">
    <text evidence="1">Belongs to the UPF0065 (bug) family.</text>
</comment>
<dbReference type="AlphaFoldDB" id="A0A0S3PWN6"/>
<dbReference type="Pfam" id="PF03401">
    <property type="entry name" value="TctC"/>
    <property type="match status" value="1"/>
</dbReference>
<evidence type="ECO:0000256" key="2">
    <source>
        <dbReference type="SAM" id="SignalP"/>
    </source>
</evidence>
<reference evidence="3 4" key="1">
    <citation type="submission" date="2015-08" db="EMBL/GenBank/DDBJ databases">
        <title>Investigation of the bacterial diversity of lava forest soil.</title>
        <authorList>
            <person name="Lee J.S."/>
        </authorList>
    </citation>
    <scope>NUCLEOTIDE SEQUENCE [LARGE SCALE GENOMIC DNA]</scope>
    <source>
        <strain evidence="3 4">GJW-30</strain>
    </source>
</reference>